<dbReference type="Gene3D" id="1.25.70.10">
    <property type="entry name" value="Transcription termination factor 3, mitochondrial"/>
    <property type="match status" value="2"/>
</dbReference>
<dbReference type="SMART" id="SM00733">
    <property type="entry name" value="Mterf"/>
    <property type="match status" value="9"/>
</dbReference>
<keyword evidence="3" id="KW-0809">Transit peptide</keyword>
<evidence type="ECO:0000256" key="2">
    <source>
        <dbReference type="ARBA" id="ARBA00022472"/>
    </source>
</evidence>
<comment type="caution">
    <text evidence="4">The sequence shown here is derived from an EMBL/GenBank/DDBJ whole genome shotgun (WGS) entry which is preliminary data.</text>
</comment>
<dbReference type="InterPro" id="IPR003690">
    <property type="entry name" value="MTERF"/>
</dbReference>
<proteinExistence type="inferred from homology"/>
<accession>A0A843VJQ8</accession>
<evidence type="ECO:0000256" key="1">
    <source>
        <dbReference type="ARBA" id="ARBA00007692"/>
    </source>
</evidence>
<dbReference type="InterPro" id="IPR038538">
    <property type="entry name" value="MTERF_sf"/>
</dbReference>
<evidence type="ECO:0000313" key="5">
    <source>
        <dbReference type="Proteomes" id="UP000652761"/>
    </source>
</evidence>
<dbReference type="GO" id="GO:0003676">
    <property type="term" value="F:nucleic acid binding"/>
    <property type="evidence" value="ECO:0007669"/>
    <property type="project" value="InterPro"/>
</dbReference>
<dbReference type="EMBL" id="NMUH01001604">
    <property type="protein sequence ID" value="MQL93860.1"/>
    <property type="molecule type" value="Genomic_DNA"/>
</dbReference>
<evidence type="ECO:0000256" key="3">
    <source>
        <dbReference type="ARBA" id="ARBA00022946"/>
    </source>
</evidence>
<reference evidence="4" key="1">
    <citation type="submission" date="2017-07" db="EMBL/GenBank/DDBJ databases">
        <title>Taro Niue Genome Assembly and Annotation.</title>
        <authorList>
            <person name="Atibalentja N."/>
            <person name="Keating K."/>
            <person name="Fields C.J."/>
        </authorList>
    </citation>
    <scope>NUCLEOTIDE SEQUENCE</scope>
    <source>
        <strain evidence="4">Niue_2</strain>
        <tissue evidence="4">Leaf</tissue>
    </source>
</reference>
<dbReference type="PANTHER" id="PTHR13068:SF31">
    <property type="entry name" value="TRANSCRIPTION TERMINATION FACTOR MTERF2, CHLOROPLASTIC-LIKE"/>
    <property type="match status" value="1"/>
</dbReference>
<sequence>MSVLLCGRPLRLRLLSPPFFRSLAAATSTASRTTELTASYSFTFDFLTSSCGLSPAQALSAARTIRLDEKTRERPEPVLAVLRSHGFSDAHIADLVSRYPRILLCKTENNLGLKLQFLTQEGLSPGLIAQSPAILSRSLDQYLRPCFEFLHRFLSATDDLHAVLWRPGWGLNFNMKSTMIPNTEHLLELGVAAPVISRLIASYPWVLTQRHELFAEGVQIVQDWGVKPDMKVFPHALRTVLSLRKSNLSSKFELFKKLGWSEEEVIKAFRRSPLCITVSEQKIMRINCFARKLGLGPSDLSRQPALLMYSFDKRILPRYAVWQVLTSKGLIEQRTSKLTSMFVISEERFMNGYVKKYMDNVPEVMDVYLGKIKAEGPEIGCDESRNDGRICHIRGALTQRLELFVEGVQIVQDWGVKPDMKVFLHTLRIVCTLHKSSLFVKLELFKKLGWAEEEVLKAFRKSPLCIVVSELKMVRINSFAKELGLGPSDLSRQPALLMYNFNGRILTRYAVWQILKSEGLIEQRTNKHMSMFVISGKLFMNGYVKKYMDEVPEVMDVYLGKIKAEGLDIGGDDSRSSSYRESVSDN</sequence>
<name>A0A843VJQ8_COLES</name>
<dbReference type="Proteomes" id="UP000652761">
    <property type="component" value="Unassembled WGS sequence"/>
</dbReference>
<protein>
    <submittedName>
        <fullName evidence="4">Uncharacterized protein</fullName>
    </submittedName>
</protein>
<gene>
    <name evidence="4" type="ORF">Taro_026507</name>
</gene>
<dbReference type="GO" id="GO:0006353">
    <property type="term" value="P:DNA-templated transcription termination"/>
    <property type="evidence" value="ECO:0007669"/>
    <property type="project" value="UniProtKB-KW"/>
</dbReference>
<dbReference type="Pfam" id="PF02536">
    <property type="entry name" value="mTERF"/>
    <property type="match status" value="2"/>
</dbReference>
<dbReference type="OrthoDB" id="637682at2759"/>
<dbReference type="FunFam" id="1.25.70.10:FF:000001">
    <property type="entry name" value="Mitochondrial transcription termination factor-like"/>
    <property type="match status" value="1"/>
</dbReference>
<keyword evidence="2" id="KW-0804">Transcription</keyword>
<keyword evidence="2" id="KW-0805">Transcription regulation</keyword>
<keyword evidence="5" id="KW-1185">Reference proteome</keyword>
<dbReference type="AlphaFoldDB" id="A0A843VJQ8"/>
<organism evidence="4 5">
    <name type="scientific">Colocasia esculenta</name>
    <name type="common">Wild taro</name>
    <name type="synonym">Arum esculentum</name>
    <dbReference type="NCBI Taxonomy" id="4460"/>
    <lineage>
        <taxon>Eukaryota</taxon>
        <taxon>Viridiplantae</taxon>
        <taxon>Streptophyta</taxon>
        <taxon>Embryophyta</taxon>
        <taxon>Tracheophyta</taxon>
        <taxon>Spermatophyta</taxon>
        <taxon>Magnoliopsida</taxon>
        <taxon>Liliopsida</taxon>
        <taxon>Araceae</taxon>
        <taxon>Aroideae</taxon>
        <taxon>Colocasieae</taxon>
        <taxon>Colocasia</taxon>
    </lineage>
</organism>
<evidence type="ECO:0000313" key="4">
    <source>
        <dbReference type="EMBL" id="MQL93860.1"/>
    </source>
</evidence>
<comment type="similarity">
    <text evidence="1">Belongs to the mTERF family.</text>
</comment>
<keyword evidence="2" id="KW-0806">Transcription termination</keyword>
<dbReference type="PANTHER" id="PTHR13068">
    <property type="entry name" value="CGI-12 PROTEIN-RELATED"/>
    <property type="match status" value="1"/>
</dbReference>